<accession>A0A1J5RHK6</accession>
<evidence type="ECO:0000313" key="2">
    <source>
        <dbReference type="EMBL" id="OIQ95257.1"/>
    </source>
</evidence>
<name>A0A1J5RHK6_9ZZZZ</name>
<evidence type="ECO:0000256" key="1">
    <source>
        <dbReference type="SAM" id="Phobius"/>
    </source>
</evidence>
<feature type="transmembrane region" description="Helical" evidence="1">
    <location>
        <begin position="6"/>
        <end position="26"/>
    </location>
</feature>
<proteinExistence type="predicted"/>
<keyword evidence="1" id="KW-0812">Transmembrane</keyword>
<evidence type="ECO:0008006" key="3">
    <source>
        <dbReference type="Google" id="ProtNLM"/>
    </source>
</evidence>
<dbReference type="EMBL" id="MLJW01000170">
    <property type="protein sequence ID" value="OIQ95257.1"/>
    <property type="molecule type" value="Genomic_DNA"/>
</dbReference>
<dbReference type="NCBIfam" id="NF033233">
    <property type="entry name" value="twin_helix"/>
    <property type="match status" value="1"/>
</dbReference>
<keyword evidence="1" id="KW-0472">Membrane</keyword>
<protein>
    <recommendedName>
        <fullName evidence="3">Twin transmembrane helix small protein</fullName>
    </recommendedName>
</protein>
<feature type="transmembrane region" description="Helical" evidence="1">
    <location>
        <begin position="38"/>
        <end position="59"/>
    </location>
</feature>
<sequence>MLVKIIIVLTLTAIVGSLFSGLFFLAKDKTGSERTVKALTVRIGLSIILFILLMIGYYFGLIGHPHA</sequence>
<comment type="caution">
    <text evidence="2">The sequence shown here is derived from an EMBL/GenBank/DDBJ whole genome shotgun (WGS) entry which is preliminary data.</text>
</comment>
<organism evidence="2">
    <name type="scientific">mine drainage metagenome</name>
    <dbReference type="NCBI Taxonomy" id="410659"/>
    <lineage>
        <taxon>unclassified sequences</taxon>
        <taxon>metagenomes</taxon>
        <taxon>ecological metagenomes</taxon>
    </lineage>
</organism>
<gene>
    <name evidence="2" type="ORF">GALL_227350</name>
</gene>
<keyword evidence="1" id="KW-1133">Transmembrane helix</keyword>
<dbReference type="Pfam" id="PF11137">
    <property type="entry name" value="DUF2909"/>
    <property type="match status" value="1"/>
</dbReference>
<dbReference type="InterPro" id="IPR021313">
    <property type="entry name" value="DUF2909"/>
</dbReference>
<reference evidence="2" key="1">
    <citation type="submission" date="2016-10" db="EMBL/GenBank/DDBJ databases">
        <title>Sequence of Gallionella enrichment culture.</title>
        <authorList>
            <person name="Poehlein A."/>
            <person name="Muehling M."/>
            <person name="Daniel R."/>
        </authorList>
    </citation>
    <scope>NUCLEOTIDE SEQUENCE</scope>
</reference>
<dbReference type="AlphaFoldDB" id="A0A1J5RHK6"/>